<dbReference type="GO" id="GO:0005576">
    <property type="term" value="C:extracellular region"/>
    <property type="evidence" value="ECO:0007669"/>
    <property type="project" value="UniProtKB-SubCell"/>
</dbReference>
<keyword evidence="9" id="KW-1185">Reference proteome</keyword>
<keyword evidence="3" id="KW-0964">Secreted</keyword>
<dbReference type="InterPro" id="IPR036084">
    <property type="entry name" value="Ser_inhib-like_sf"/>
</dbReference>
<dbReference type="PANTHER" id="PTHR23259:SF70">
    <property type="entry name" value="ACCESSORY GLAND PROTEIN ACP62F-RELATED"/>
    <property type="match status" value="1"/>
</dbReference>
<dbReference type="InterPro" id="IPR051368">
    <property type="entry name" value="SerProtInhib-TIL_Domain"/>
</dbReference>
<feature type="chain" id="PRO_5042509602" evidence="7">
    <location>
        <begin position="27"/>
        <end position="107"/>
    </location>
</feature>
<dbReference type="Pfam" id="PF01826">
    <property type="entry name" value="TIL"/>
    <property type="match status" value="1"/>
</dbReference>
<protein>
    <submittedName>
        <fullName evidence="10">Venom peptide SjAPI-like</fullName>
    </submittedName>
</protein>
<dbReference type="KEGG" id="ccal:108633005"/>
<name>A0AAJ7JIA4_9HYME</name>
<dbReference type="PANTHER" id="PTHR23259">
    <property type="entry name" value="RIDDLE"/>
    <property type="match status" value="1"/>
</dbReference>
<feature type="signal peptide" evidence="7">
    <location>
        <begin position="1"/>
        <end position="26"/>
    </location>
</feature>
<evidence type="ECO:0000256" key="7">
    <source>
        <dbReference type="SAM" id="SignalP"/>
    </source>
</evidence>
<dbReference type="InterPro" id="IPR002919">
    <property type="entry name" value="TIL_dom"/>
</dbReference>
<reference evidence="10" key="1">
    <citation type="submission" date="2025-08" db="UniProtKB">
        <authorList>
            <consortium name="RefSeq"/>
        </authorList>
    </citation>
    <scope>IDENTIFICATION</scope>
    <source>
        <tissue evidence="10">Whole body</tissue>
    </source>
</reference>
<evidence type="ECO:0000256" key="1">
    <source>
        <dbReference type="ARBA" id="ARBA00004613"/>
    </source>
</evidence>
<dbReference type="RefSeq" id="XP_017893396.1">
    <property type="nucleotide sequence ID" value="XM_018037907.2"/>
</dbReference>
<sequence>MKSLQEYFVLIITSFLLLVGINMATGSVLSKPEILYTEDTCGENEVYSQCQANPICQKTCNNIDNWDSVPCIQTKSCLSGCVCKVGYVRDKDQGICILENSCPRVRH</sequence>
<dbReference type="Proteomes" id="UP000694925">
    <property type="component" value="Unplaced"/>
</dbReference>
<evidence type="ECO:0000313" key="9">
    <source>
        <dbReference type="Proteomes" id="UP000694925"/>
    </source>
</evidence>
<dbReference type="Gene3D" id="2.10.25.10">
    <property type="entry name" value="Laminin"/>
    <property type="match status" value="1"/>
</dbReference>
<accession>A0AAJ7JIA4</accession>
<dbReference type="CDD" id="cd19941">
    <property type="entry name" value="TIL"/>
    <property type="match status" value="1"/>
</dbReference>
<evidence type="ECO:0000256" key="6">
    <source>
        <dbReference type="ARBA" id="ARBA00023157"/>
    </source>
</evidence>
<organism evidence="9 10">
    <name type="scientific">Ceratina calcarata</name>
    <dbReference type="NCBI Taxonomy" id="156304"/>
    <lineage>
        <taxon>Eukaryota</taxon>
        <taxon>Metazoa</taxon>
        <taxon>Ecdysozoa</taxon>
        <taxon>Arthropoda</taxon>
        <taxon>Hexapoda</taxon>
        <taxon>Insecta</taxon>
        <taxon>Pterygota</taxon>
        <taxon>Neoptera</taxon>
        <taxon>Endopterygota</taxon>
        <taxon>Hymenoptera</taxon>
        <taxon>Apocrita</taxon>
        <taxon>Aculeata</taxon>
        <taxon>Apoidea</taxon>
        <taxon>Anthophila</taxon>
        <taxon>Apidae</taxon>
        <taxon>Ceratina</taxon>
        <taxon>Zadontomerus</taxon>
    </lineage>
</organism>
<keyword evidence="6" id="KW-1015">Disulfide bond</keyword>
<proteinExistence type="inferred from homology"/>
<comment type="similarity">
    <text evidence="2">Belongs to the serine protease inhibitor-like (TIL domain-containing) family.</text>
</comment>
<keyword evidence="4" id="KW-0646">Protease inhibitor</keyword>
<gene>
    <name evidence="10" type="primary">LOC108633005</name>
</gene>
<evidence type="ECO:0000313" key="10">
    <source>
        <dbReference type="RefSeq" id="XP_017893396.1"/>
    </source>
</evidence>
<evidence type="ECO:0000256" key="2">
    <source>
        <dbReference type="ARBA" id="ARBA00007611"/>
    </source>
</evidence>
<keyword evidence="5" id="KW-0722">Serine protease inhibitor</keyword>
<evidence type="ECO:0000256" key="5">
    <source>
        <dbReference type="ARBA" id="ARBA00022900"/>
    </source>
</evidence>
<dbReference type="GO" id="GO:0004867">
    <property type="term" value="F:serine-type endopeptidase inhibitor activity"/>
    <property type="evidence" value="ECO:0007669"/>
    <property type="project" value="UniProtKB-KW"/>
</dbReference>
<feature type="domain" description="TIL" evidence="8">
    <location>
        <begin position="41"/>
        <end position="102"/>
    </location>
</feature>
<keyword evidence="7" id="KW-0732">Signal</keyword>
<dbReference type="AlphaFoldDB" id="A0AAJ7JIA4"/>
<dbReference type="GeneID" id="108633005"/>
<evidence type="ECO:0000256" key="3">
    <source>
        <dbReference type="ARBA" id="ARBA00022525"/>
    </source>
</evidence>
<evidence type="ECO:0000256" key="4">
    <source>
        <dbReference type="ARBA" id="ARBA00022690"/>
    </source>
</evidence>
<comment type="subcellular location">
    <subcellularLocation>
        <location evidence="1">Secreted</location>
    </subcellularLocation>
</comment>
<evidence type="ECO:0000259" key="8">
    <source>
        <dbReference type="Pfam" id="PF01826"/>
    </source>
</evidence>
<dbReference type="SUPFAM" id="SSF57567">
    <property type="entry name" value="Serine protease inhibitors"/>
    <property type="match status" value="1"/>
</dbReference>